<comment type="function">
    <text evidence="1">General (non sugar-specific) component of the phosphoenolpyruvate-dependent sugar phosphotransferase system (sugar PTS). This major carbohydrate active-transport system catalyzes the phosphorylation of incoming sugar substrates concomitantly with their translocation across the cell membrane. The phosphoryl group from phosphoenolpyruvate (PEP) is transferred to the phosphoryl carrier protein HPr by enzyme I. Phospho-HPr then transfers it to the PTS EIIA domain.</text>
</comment>
<proteinExistence type="predicted"/>
<dbReference type="EMBL" id="JBGEHV010000066">
    <property type="protein sequence ID" value="MEY8042811.1"/>
    <property type="molecule type" value="Genomic_DNA"/>
</dbReference>
<protein>
    <recommendedName>
        <fullName evidence="3">Phosphocarrier protein HPr</fullName>
    </recommendedName>
</protein>
<dbReference type="SUPFAM" id="SSF55594">
    <property type="entry name" value="HPr-like"/>
    <property type="match status" value="1"/>
</dbReference>
<organism evidence="7 8">
    <name type="scientific">Saccharopolyspora cebuensis</name>
    <dbReference type="NCBI Taxonomy" id="418759"/>
    <lineage>
        <taxon>Bacteria</taxon>
        <taxon>Bacillati</taxon>
        <taxon>Actinomycetota</taxon>
        <taxon>Actinomycetes</taxon>
        <taxon>Pseudonocardiales</taxon>
        <taxon>Pseudonocardiaceae</taxon>
        <taxon>Saccharopolyspora</taxon>
    </lineage>
</organism>
<dbReference type="Pfam" id="PF00381">
    <property type="entry name" value="PTS-HPr"/>
    <property type="match status" value="1"/>
</dbReference>
<dbReference type="InterPro" id="IPR035895">
    <property type="entry name" value="HPr-like_sf"/>
</dbReference>
<comment type="subcellular location">
    <subcellularLocation>
        <location evidence="2">Cytoplasm</location>
    </subcellularLocation>
</comment>
<dbReference type="InterPro" id="IPR050399">
    <property type="entry name" value="HPr"/>
</dbReference>
<evidence type="ECO:0000313" key="8">
    <source>
        <dbReference type="Proteomes" id="UP001564626"/>
    </source>
</evidence>
<evidence type="ECO:0000256" key="3">
    <source>
        <dbReference type="ARBA" id="ARBA00020422"/>
    </source>
</evidence>
<dbReference type="PANTHER" id="PTHR33705:SF2">
    <property type="entry name" value="PHOSPHOCARRIER PROTEIN NPR"/>
    <property type="match status" value="1"/>
</dbReference>
<dbReference type="CDD" id="cd00367">
    <property type="entry name" value="PTS-HPr_like"/>
    <property type="match status" value="1"/>
</dbReference>
<dbReference type="PANTHER" id="PTHR33705">
    <property type="entry name" value="PHOSPHOCARRIER PROTEIN HPR"/>
    <property type="match status" value="1"/>
</dbReference>
<dbReference type="PRINTS" id="PR00107">
    <property type="entry name" value="PHOSPHOCPHPR"/>
</dbReference>
<dbReference type="RefSeq" id="WP_345362420.1">
    <property type="nucleotide sequence ID" value="NZ_BAABII010000006.1"/>
</dbReference>
<keyword evidence="8" id="KW-1185">Reference proteome</keyword>
<evidence type="ECO:0000259" key="6">
    <source>
        <dbReference type="PROSITE" id="PS51350"/>
    </source>
</evidence>
<dbReference type="Gene3D" id="3.30.1340.10">
    <property type="entry name" value="HPr-like"/>
    <property type="match status" value="1"/>
</dbReference>
<dbReference type="PROSITE" id="PS00369">
    <property type="entry name" value="PTS_HPR_HIS"/>
    <property type="match status" value="1"/>
</dbReference>
<keyword evidence="4" id="KW-0963">Cytoplasm</keyword>
<evidence type="ECO:0000256" key="1">
    <source>
        <dbReference type="ARBA" id="ARBA00003681"/>
    </source>
</evidence>
<accession>A0ABV4CNZ2</accession>
<dbReference type="InterPro" id="IPR001020">
    <property type="entry name" value="PTS_HPr_His_P_site"/>
</dbReference>
<reference evidence="7 8" key="1">
    <citation type="submission" date="2024-08" db="EMBL/GenBank/DDBJ databases">
        <title>Genome mining of Saccharopolyspora cebuensis PGLac3 from Nigerian medicinal plant.</title>
        <authorList>
            <person name="Ezeobiora C.E."/>
            <person name="Igbokwe N.H."/>
            <person name="Amin D.H."/>
            <person name="Mendie U.E."/>
        </authorList>
    </citation>
    <scope>NUCLEOTIDE SEQUENCE [LARGE SCALE GENOMIC DNA]</scope>
    <source>
        <strain evidence="7 8">PGLac3</strain>
    </source>
</reference>
<keyword evidence="5" id="KW-0598">Phosphotransferase system</keyword>
<dbReference type="Proteomes" id="UP001564626">
    <property type="component" value="Unassembled WGS sequence"/>
</dbReference>
<dbReference type="NCBIfam" id="TIGR01003">
    <property type="entry name" value="PTS_HPr_family"/>
    <property type="match status" value="1"/>
</dbReference>
<comment type="caution">
    <text evidence="7">The sequence shown here is derived from an EMBL/GenBank/DDBJ whole genome shotgun (WGS) entry which is preliminary data.</text>
</comment>
<evidence type="ECO:0000256" key="5">
    <source>
        <dbReference type="ARBA" id="ARBA00022683"/>
    </source>
</evidence>
<evidence type="ECO:0000256" key="4">
    <source>
        <dbReference type="ARBA" id="ARBA00022490"/>
    </source>
</evidence>
<dbReference type="InterPro" id="IPR000032">
    <property type="entry name" value="HPr-like"/>
</dbReference>
<feature type="domain" description="HPr" evidence="6">
    <location>
        <begin position="1"/>
        <end position="89"/>
    </location>
</feature>
<sequence>MQRRATIAASIGLHARPAALFAEQAAAQPSPVTIAKVTDGRPGTPVDGASVLALMTLGARHGEEVELTSDSPEALDALAALLEQDLDEEPVTA</sequence>
<name>A0ABV4CNZ2_9PSEU</name>
<evidence type="ECO:0000256" key="2">
    <source>
        <dbReference type="ARBA" id="ARBA00004496"/>
    </source>
</evidence>
<gene>
    <name evidence="7" type="ORF">AB8O55_25680</name>
</gene>
<evidence type="ECO:0000313" key="7">
    <source>
        <dbReference type="EMBL" id="MEY8042811.1"/>
    </source>
</evidence>
<dbReference type="PROSITE" id="PS51350">
    <property type="entry name" value="PTS_HPR_DOM"/>
    <property type="match status" value="1"/>
</dbReference>